<dbReference type="InterPro" id="IPR008972">
    <property type="entry name" value="Cupredoxin"/>
</dbReference>
<sequence>MAPSMVFLVVLLVSATLISTASAATYKVGDSTGWVIPDTATFFDEWSAKQTFVVGDKLIFTYSTGHNVYEVSSTDATACDSSNPLAIYASANPTVTLSTAGTHSFICEVLGHCVLGMKMSVDVGNQPPLTNSTASPAKPLSPTESPFTSPPAPPPPSSAFSLQSSAAFAFAAASAVSVNWIIYYVV</sequence>
<dbReference type="AlphaFoldDB" id="A0A176VBK8"/>
<keyword evidence="5" id="KW-0732">Signal</keyword>
<evidence type="ECO:0000256" key="2">
    <source>
        <dbReference type="ARBA" id="ARBA00023180"/>
    </source>
</evidence>
<dbReference type="EMBL" id="LVLJ01004110">
    <property type="protein sequence ID" value="OAE18224.1"/>
    <property type="molecule type" value="Genomic_DNA"/>
</dbReference>
<dbReference type="FunFam" id="2.60.40.420:FF:000003">
    <property type="entry name" value="Blue copper"/>
    <property type="match status" value="1"/>
</dbReference>
<feature type="chain" id="PRO_5042333681" description="Phytocyanin domain-containing protein" evidence="5">
    <location>
        <begin position="24"/>
        <end position="186"/>
    </location>
</feature>
<proteinExistence type="predicted"/>
<keyword evidence="4" id="KW-0472">Membrane</keyword>
<evidence type="ECO:0000313" key="10">
    <source>
        <dbReference type="Proteomes" id="UP001162541"/>
    </source>
</evidence>
<feature type="domain" description="Phytocyanin" evidence="6">
    <location>
        <begin position="24"/>
        <end position="125"/>
    </location>
</feature>
<evidence type="ECO:0000313" key="9">
    <source>
        <dbReference type="Proteomes" id="UP000077202"/>
    </source>
</evidence>
<dbReference type="Gene3D" id="2.60.40.420">
    <property type="entry name" value="Cupredoxins - blue copper proteins"/>
    <property type="match status" value="1"/>
</dbReference>
<evidence type="ECO:0000313" key="7">
    <source>
        <dbReference type="EMBL" id="BBN05985.1"/>
    </source>
</evidence>
<evidence type="ECO:0000256" key="4">
    <source>
        <dbReference type="SAM" id="Phobius"/>
    </source>
</evidence>
<dbReference type="EMBL" id="AP019868">
    <property type="protein sequence ID" value="BBN05985.1"/>
    <property type="molecule type" value="Genomic_DNA"/>
</dbReference>
<keyword evidence="4" id="KW-1133">Transmembrane helix</keyword>
<dbReference type="GO" id="GO:0005886">
    <property type="term" value="C:plasma membrane"/>
    <property type="evidence" value="ECO:0007669"/>
    <property type="project" value="TreeGrafter"/>
</dbReference>
<evidence type="ECO:0000256" key="1">
    <source>
        <dbReference type="ARBA" id="ARBA00022723"/>
    </source>
</evidence>
<keyword evidence="4" id="KW-0812">Transmembrane</keyword>
<dbReference type="CDD" id="cd04216">
    <property type="entry name" value="Phytocyanin"/>
    <property type="match status" value="1"/>
</dbReference>
<evidence type="ECO:0000256" key="5">
    <source>
        <dbReference type="SAM" id="SignalP"/>
    </source>
</evidence>
<dbReference type="GO" id="GO:0046872">
    <property type="term" value="F:metal ion binding"/>
    <property type="evidence" value="ECO:0007669"/>
    <property type="project" value="UniProtKB-KW"/>
</dbReference>
<organism evidence="8 9">
    <name type="scientific">Marchantia polymorpha subsp. ruderalis</name>
    <dbReference type="NCBI Taxonomy" id="1480154"/>
    <lineage>
        <taxon>Eukaryota</taxon>
        <taxon>Viridiplantae</taxon>
        <taxon>Streptophyta</taxon>
        <taxon>Embryophyta</taxon>
        <taxon>Marchantiophyta</taxon>
        <taxon>Marchantiopsida</taxon>
        <taxon>Marchantiidae</taxon>
        <taxon>Marchantiales</taxon>
        <taxon>Marchantiaceae</taxon>
        <taxon>Marchantia</taxon>
    </lineage>
</organism>
<protein>
    <recommendedName>
        <fullName evidence="6">Phytocyanin domain-containing protein</fullName>
    </recommendedName>
</protein>
<accession>A0A176VBK8</accession>
<feature type="signal peptide" evidence="5">
    <location>
        <begin position="1"/>
        <end position="23"/>
    </location>
</feature>
<reference evidence="7" key="2">
    <citation type="journal article" date="2019" name="Curr. Biol.">
        <title>Chromatin organization in early land plants reveals an ancestral association between H3K27me3, transposons, and constitutive heterochromatin.</title>
        <authorList>
            <person name="Montgomery S.A."/>
            <person name="Tanizawa Y."/>
            <person name="Galik B."/>
            <person name="Wang N."/>
            <person name="Ito T."/>
            <person name="Mochizuki T."/>
            <person name="Akimcheva S."/>
            <person name="Bowman J."/>
            <person name="Cognat V."/>
            <person name="Drouard L."/>
            <person name="Ekker H."/>
            <person name="Houng S."/>
            <person name="Kohchi T."/>
            <person name="Lin S."/>
            <person name="Liu L.D."/>
            <person name="Nakamura Y."/>
            <person name="Valeeva L.R."/>
            <person name="Shakirov E.V."/>
            <person name="Shippen D.E."/>
            <person name="Wei W."/>
            <person name="Yagura M."/>
            <person name="Yamaoka S."/>
            <person name="Yamato K.T."/>
            <person name="Liu C."/>
            <person name="Berger F."/>
        </authorList>
    </citation>
    <scope>NUCLEOTIDE SEQUENCE [LARGE SCALE GENOMIC DNA]</scope>
    <source>
        <strain evidence="7">Tak-1</strain>
    </source>
</reference>
<keyword evidence="1" id="KW-0479">Metal-binding</keyword>
<dbReference type="InterPro" id="IPR039391">
    <property type="entry name" value="Phytocyanin-like"/>
</dbReference>
<feature type="region of interest" description="Disordered" evidence="3">
    <location>
        <begin position="126"/>
        <end position="156"/>
    </location>
</feature>
<feature type="transmembrane region" description="Helical" evidence="4">
    <location>
        <begin position="166"/>
        <end position="185"/>
    </location>
</feature>
<dbReference type="Pfam" id="PF02298">
    <property type="entry name" value="Cu_bind_like"/>
    <property type="match status" value="1"/>
</dbReference>
<reference evidence="10" key="3">
    <citation type="journal article" date="2020" name="Curr. Biol.">
        <title>Chromatin organization in early land plants reveals an ancestral association between H3K27me3, transposons, and constitutive heterochromatin.</title>
        <authorList>
            <person name="Montgomery S.A."/>
            <person name="Tanizawa Y."/>
            <person name="Galik B."/>
            <person name="Wang N."/>
            <person name="Ito T."/>
            <person name="Mochizuki T."/>
            <person name="Akimcheva S."/>
            <person name="Bowman J.L."/>
            <person name="Cognat V."/>
            <person name="Marechal-Drouard L."/>
            <person name="Ekker H."/>
            <person name="Hong S.F."/>
            <person name="Kohchi T."/>
            <person name="Lin S.S."/>
            <person name="Liu L.D."/>
            <person name="Nakamura Y."/>
            <person name="Valeeva L.R."/>
            <person name="Shakirov E.V."/>
            <person name="Shippen D.E."/>
            <person name="Wei W.L."/>
            <person name="Yagura M."/>
            <person name="Yamaoka S."/>
            <person name="Yamato K.T."/>
            <person name="Liu C."/>
            <person name="Berger F."/>
        </authorList>
    </citation>
    <scope>NUCLEOTIDE SEQUENCE [LARGE SCALE GENOMIC DNA]</scope>
    <source>
        <strain evidence="10">Tak-1</strain>
    </source>
</reference>
<evidence type="ECO:0000256" key="3">
    <source>
        <dbReference type="SAM" id="MobiDB-lite"/>
    </source>
</evidence>
<dbReference type="PROSITE" id="PS51485">
    <property type="entry name" value="PHYTOCYANIN"/>
    <property type="match status" value="1"/>
</dbReference>
<name>A0A176VBK8_MARPO</name>
<reference evidence="8 9" key="1">
    <citation type="submission" date="2016-03" db="EMBL/GenBank/DDBJ databases">
        <title>Mechanisms controlling the formation of the plant cell surface in tip-growing cells are functionally conserved among land plants.</title>
        <authorList>
            <person name="Honkanen S."/>
            <person name="Jones V.A."/>
            <person name="Morieri G."/>
            <person name="Champion C."/>
            <person name="Hetherington A.J."/>
            <person name="Kelly S."/>
            <person name="Saint-Marcoux D."/>
            <person name="Proust H."/>
            <person name="Prescott H."/>
            <person name="Dolan L."/>
        </authorList>
    </citation>
    <scope>NUCLEOTIDE SEQUENCE [LARGE SCALE GENOMIC DNA]</scope>
    <source>
        <strain evidence="9">cv. Tak-1 and cv. Tak-2</strain>
        <tissue evidence="8">Whole gametophyte</tissue>
    </source>
</reference>
<gene>
    <name evidence="8" type="ORF">AXG93_4683s1050</name>
    <name evidence="7" type="ORF">Mp_3g17480</name>
</gene>
<dbReference type="GO" id="GO:0009055">
    <property type="term" value="F:electron transfer activity"/>
    <property type="evidence" value="ECO:0007669"/>
    <property type="project" value="InterPro"/>
</dbReference>
<dbReference type="Proteomes" id="UP001162541">
    <property type="component" value="Chromosome 3"/>
</dbReference>
<keyword evidence="9" id="KW-1185">Reference proteome</keyword>
<dbReference type="PANTHER" id="PTHR33021:SF537">
    <property type="entry name" value="UCLACYANIN 2"/>
    <property type="match status" value="1"/>
</dbReference>
<dbReference type="SUPFAM" id="SSF49503">
    <property type="entry name" value="Cupredoxins"/>
    <property type="match status" value="1"/>
</dbReference>
<evidence type="ECO:0000259" key="6">
    <source>
        <dbReference type="PROSITE" id="PS51485"/>
    </source>
</evidence>
<dbReference type="Proteomes" id="UP000077202">
    <property type="component" value="Unassembled WGS sequence"/>
</dbReference>
<keyword evidence="2" id="KW-0325">Glycoprotein</keyword>
<evidence type="ECO:0000313" key="8">
    <source>
        <dbReference type="EMBL" id="OAE18224.1"/>
    </source>
</evidence>
<dbReference type="InterPro" id="IPR003245">
    <property type="entry name" value="Phytocyanin_dom"/>
</dbReference>
<dbReference type="PANTHER" id="PTHR33021">
    <property type="entry name" value="BLUE COPPER PROTEIN"/>
    <property type="match status" value="1"/>
</dbReference>